<keyword evidence="4" id="KW-1185">Reference proteome</keyword>
<feature type="transmembrane region" description="Helical" evidence="2">
    <location>
        <begin position="186"/>
        <end position="207"/>
    </location>
</feature>
<feature type="compositionally biased region" description="Polar residues" evidence="1">
    <location>
        <begin position="333"/>
        <end position="343"/>
    </location>
</feature>
<dbReference type="OrthoDB" id="3265734at2759"/>
<feature type="compositionally biased region" description="Low complexity" evidence="1">
    <location>
        <begin position="296"/>
        <end position="310"/>
    </location>
</feature>
<name>A0A1Y2IF65_TRAC3</name>
<reference evidence="3 4" key="1">
    <citation type="journal article" date="2015" name="Biotechnol. Biofuels">
        <title>Enhanced degradation of softwood versus hardwood by the white-rot fungus Pycnoporus coccineus.</title>
        <authorList>
            <person name="Couturier M."/>
            <person name="Navarro D."/>
            <person name="Chevret D."/>
            <person name="Henrissat B."/>
            <person name="Piumi F."/>
            <person name="Ruiz-Duenas F.J."/>
            <person name="Martinez A.T."/>
            <person name="Grigoriev I.V."/>
            <person name="Riley R."/>
            <person name="Lipzen A."/>
            <person name="Berrin J.G."/>
            <person name="Master E.R."/>
            <person name="Rosso M.N."/>
        </authorList>
    </citation>
    <scope>NUCLEOTIDE SEQUENCE [LARGE SCALE GENOMIC DNA]</scope>
    <source>
        <strain evidence="3 4">BRFM310</strain>
    </source>
</reference>
<keyword evidence="2" id="KW-0472">Membrane</keyword>
<organism evidence="3 4">
    <name type="scientific">Trametes coccinea (strain BRFM310)</name>
    <name type="common">Pycnoporus coccineus</name>
    <dbReference type="NCBI Taxonomy" id="1353009"/>
    <lineage>
        <taxon>Eukaryota</taxon>
        <taxon>Fungi</taxon>
        <taxon>Dikarya</taxon>
        <taxon>Basidiomycota</taxon>
        <taxon>Agaricomycotina</taxon>
        <taxon>Agaricomycetes</taxon>
        <taxon>Polyporales</taxon>
        <taxon>Polyporaceae</taxon>
        <taxon>Trametes</taxon>
    </lineage>
</organism>
<dbReference type="EMBL" id="KZ084124">
    <property type="protein sequence ID" value="OSC99825.1"/>
    <property type="molecule type" value="Genomic_DNA"/>
</dbReference>
<gene>
    <name evidence="3" type="ORF">PYCCODRAFT_1469955</name>
</gene>
<dbReference type="Gene3D" id="2.60.120.260">
    <property type="entry name" value="Galactose-binding domain-like"/>
    <property type="match status" value="1"/>
</dbReference>
<proteinExistence type="predicted"/>
<feature type="region of interest" description="Disordered" evidence="1">
    <location>
        <begin position="287"/>
        <end position="364"/>
    </location>
</feature>
<evidence type="ECO:0000256" key="1">
    <source>
        <dbReference type="SAM" id="MobiDB-lite"/>
    </source>
</evidence>
<keyword evidence="2" id="KW-0812">Transmembrane</keyword>
<evidence type="ECO:0000256" key="2">
    <source>
        <dbReference type="SAM" id="Phobius"/>
    </source>
</evidence>
<sequence>MSSDQLVTVDDSDTQNIHYSSATNSNVLWNPLEPPNDPNVWAGTLEEADAAGMSAVFSFKGSQVFVYGRLQPPQNGDEPPVSLYSVGDDKFQAFPAPSVDSVTDNVSFFNSSVLPYGEYTLVINVTRASSNSPYFLDYIRYNITDPSAQPSQTSSSSTSTSSGAAASSTGAAAASKGSSSTPIGPIVGGVVAGVAVIAVAIIAFLCYRMRKRRPMVSLSPTDPNAPTSRITPYIVPSHAGSQSHFSEGPAMSYSPTMRQTGSMYSLGTSAADQARSPLSSKALAARMDRQAGAGGSHSAAGSAYAGSSAGERSTYYDGAVPPAPSSVAGGGTTYSRTHSSPMSSVHDLPNFVPRGQGHTKGVRSESTSLLAAGPDGASGSAVGVGANAQADSGLRFQPGLTPSDVAPILPPGTVPIRSTATMSEVARADIPPAYTPD</sequence>
<evidence type="ECO:0000313" key="3">
    <source>
        <dbReference type="EMBL" id="OSC99825.1"/>
    </source>
</evidence>
<dbReference type="AlphaFoldDB" id="A0A1Y2IF65"/>
<keyword evidence="2" id="KW-1133">Transmembrane helix</keyword>
<evidence type="ECO:0000313" key="4">
    <source>
        <dbReference type="Proteomes" id="UP000193067"/>
    </source>
</evidence>
<dbReference type="Proteomes" id="UP000193067">
    <property type="component" value="Unassembled WGS sequence"/>
</dbReference>
<protein>
    <submittedName>
        <fullName evidence="3">Uncharacterized protein</fullName>
    </submittedName>
</protein>
<dbReference type="STRING" id="1353009.A0A1Y2IF65"/>
<accession>A0A1Y2IF65</accession>